<name>A0A1H1Q2J4_9ACTN</name>
<dbReference type="InterPro" id="IPR016794">
    <property type="entry name" value="UCP21603_acetyltransf"/>
</dbReference>
<dbReference type="STRING" id="546871.SAMN04488543_1223"/>
<dbReference type="Pfam" id="PF13312">
    <property type="entry name" value="DUF4081"/>
    <property type="match status" value="1"/>
</dbReference>
<organism evidence="2 3">
    <name type="scientific">Friedmanniella luteola</name>
    <dbReference type="NCBI Taxonomy" id="546871"/>
    <lineage>
        <taxon>Bacteria</taxon>
        <taxon>Bacillati</taxon>
        <taxon>Actinomycetota</taxon>
        <taxon>Actinomycetes</taxon>
        <taxon>Propionibacteriales</taxon>
        <taxon>Nocardioidaceae</taxon>
        <taxon>Friedmanniella</taxon>
    </lineage>
</organism>
<dbReference type="InterPro" id="IPR025289">
    <property type="entry name" value="DUF4081"/>
</dbReference>
<gene>
    <name evidence="2" type="ORF">SAMN04488543_1223</name>
</gene>
<dbReference type="InterPro" id="IPR016181">
    <property type="entry name" value="Acyl_CoA_acyltransferase"/>
</dbReference>
<protein>
    <recommendedName>
        <fullName evidence="1">N-acetyltransferase domain-containing protein</fullName>
    </recommendedName>
</protein>
<keyword evidence="3" id="KW-1185">Reference proteome</keyword>
<dbReference type="RefSeq" id="WP_231930373.1">
    <property type="nucleotide sequence ID" value="NZ_LT629749.1"/>
</dbReference>
<dbReference type="Pfam" id="PF00583">
    <property type="entry name" value="Acetyltransf_1"/>
    <property type="match status" value="1"/>
</dbReference>
<dbReference type="PROSITE" id="PS51186">
    <property type="entry name" value="GNAT"/>
    <property type="match status" value="1"/>
</dbReference>
<dbReference type="EMBL" id="LT629749">
    <property type="protein sequence ID" value="SDS17731.1"/>
    <property type="molecule type" value="Genomic_DNA"/>
</dbReference>
<evidence type="ECO:0000313" key="2">
    <source>
        <dbReference type="EMBL" id="SDS17731.1"/>
    </source>
</evidence>
<evidence type="ECO:0000259" key="1">
    <source>
        <dbReference type="PROSITE" id="PS51186"/>
    </source>
</evidence>
<dbReference type="GO" id="GO:0016747">
    <property type="term" value="F:acyltransferase activity, transferring groups other than amino-acyl groups"/>
    <property type="evidence" value="ECO:0007669"/>
    <property type="project" value="InterPro"/>
</dbReference>
<dbReference type="InterPro" id="IPR000182">
    <property type="entry name" value="GNAT_dom"/>
</dbReference>
<dbReference type="Gene3D" id="3.40.630.30">
    <property type="match status" value="1"/>
</dbReference>
<proteinExistence type="predicted"/>
<sequence length="292" mass="31290">MTEAAGRTGTRLRDGGSVRVLGRADLPAAIRVLSSRPVENVFVASRVRAAGLDPASLGCPVWGYEQDGVLRSLCHAGSNLVPVGAGPDALAAWTEFAGPQRMCASIIGPSGVAMDLWQRLGERWGTAWSRARDVRPHQPVMAIEAEPAVAPDPRVRRVTLDQWDAYTDAAIKMYTEEIGVSPIQGNPAGYRFYVRQLITSGRAFGIFEGGRAIFKADLGSVSGTVSQVQGVWLDPALRGRGIAAPAMAAVVQLARAVVPTVSLYVNDYNRPARATYARVGFEQVGEFATIHY</sequence>
<accession>A0A1H1Q2J4</accession>
<evidence type="ECO:0000313" key="3">
    <source>
        <dbReference type="Proteomes" id="UP000199092"/>
    </source>
</evidence>
<dbReference type="SUPFAM" id="SSF55729">
    <property type="entry name" value="Acyl-CoA N-acyltransferases (Nat)"/>
    <property type="match status" value="1"/>
</dbReference>
<reference evidence="2 3" key="1">
    <citation type="submission" date="2016-10" db="EMBL/GenBank/DDBJ databases">
        <authorList>
            <person name="de Groot N.N."/>
        </authorList>
    </citation>
    <scope>NUCLEOTIDE SEQUENCE [LARGE SCALE GENOMIC DNA]</scope>
    <source>
        <strain evidence="2 3">DSM 21741</strain>
    </source>
</reference>
<dbReference type="AlphaFoldDB" id="A0A1H1Q2J4"/>
<feature type="domain" description="N-acetyltransferase" evidence="1">
    <location>
        <begin position="153"/>
        <end position="292"/>
    </location>
</feature>
<dbReference type="Proteomes" id="UP000199092">
    <property type="component" value="Chromosome I"/>
</dbReference>
<dbReference type="PIRSF" id="PIRSF021603">
    <property type="entry name" value="UCP21603_acetyltransf"/>
    <property type="match status" value="1"/>
</dbReference>